<dbReference type="PANTHER" id="PTHR33385">
    <property type="entry name" value="PROTEIN XRI1"/>
    <property type="match status" value="1"/>
</dbReference>
<keyword evidence="3" id="KW-1185">Reference proteome</keyword>
<protein>
    <recommendedName>
        <fullName evidence="4">Protein XRI1</fullName>
    </recommendedName>
</protein>
<dbReference type="InterPro" id="IPR039933">
    <property type="entry name" value="XRI1"/>
</dbReference>
<evidence type="ECO:0000256" key="1">
    <source>
        <dbReference type="SAM" id="MobiDB-lite"/>
    </source>
</evidence>
<name>A0ABP1B0U9_9BRYO</name>
<accession>A0ABP1B0U9</accession>
<evidence type="ECO:0000313" key="2">
    <source>
        <dbReference type="EMBL" id="CAK9868383.1"/>
    </source>
</evidence>
<feature type="region of interest" description="Disordered" evidence="1">
    <location>
        <begin position="64"/>
        <end position="116"/>
    </location>
</feature>
<dbReference type="PANTHER" id="PTHR33385:SF4">
    <property type="entry name" value="PROTEIN XRI1"/>
    <property type="match status" value="1"/>
</dbReference>
<sequence>MTTKEEEEESPETTEVWDWRDNLESVDTDFPLGFSQALWDELTQNDLDSRLLFATPMSADSLISDPAPALHDALGSQETSVQGTYDDDADSQGGSPRPKRRRLFKGTVQSPSNSDPAAFQEMLAPFKSDAVDCLLPESDEQENSISIPSIWYKDESQSSLADNVEPMAESWMITCIEDNGNNSCVSQMETTALVTETPELWTPRGQPCEDPAVLQGPATPFSSRPSTPGNRVSAVRKLNMSAPVAYPFTMVKPLGTEGDVTLTDINQLIATPPKVAALHQGQVSADVRPSSSKLESGVGLSGKSVVARTRICTEGNGTITILRTKG</sequence>
<organism evidence="2 3">
    <name type="scientific">Sphagnum jensenii</name>
    <dbReference type="NCBI Taxonomy" id="128206"/>
    <lineage>
        <taxon>Eukaryota</taxon>
        <taxon>Viridiplantae</taxon>
        <taxon>Streptophyta</taxon>
        <taxon>Embryophyta</taxon>
        <taxon>Bryophyta</taxon>
        <taxon>Sphagnophytina</taxon>
        <taxon>Sphagnopsida</taxon>
        <taxon>Sphagnales</taxon>
        <taxon>Sphagnaceae</taxon>
        <taxon>Sphagnum</taxon>
    </lineage>
</organism>
<proteinExistence type="predicted"/>
<evidence type="ECO:0000313" key="3">
    <source>
        <dbReference type="Proteomes" id="UP001497522"/>
    </source>
</evidence>
<dbReference type="Proteomes" id="UP001497522">
    <property type="component" value="Chromosome 18"/>
</dbReference>
<dbReference type="EMBL" id="OZ023719">
    <property type="protein sequence ID" value="CAK9868383.1"/>
    <property type="molecule type" value="Genomic_DNA"/>
</dbReference>
<feature type="region of interest" description="Disordered" evidence="1">
    <location>
        <begin position="1"/>
        <end position="21"/>
    </location>
</feature>
<evidence type="ECO:0008006" key="4">
    <source>
        <dbReference type="Google" id="ProtNLM"/>
    </source>
</evidence>
<reference evidence="2" key="1">
    <citation type="submission" date="2024-03" db="EMBL/GenBank/DDBJ databases">
        <authorList>
            <consortium name="ELIXIR-Norway"/>
            <consortium name="Elixir Norway"/>
        </authorList>
    </citation>
    <scope>NUCLEOTIDE SEQUENCE</scope>
</reference>
<gene>
    <name evidence="2" type="ORF">CSSPJE1EN2_LOCUS11342</name>
</gene>
<feature type="compositionally biased region" description="Acidic residues" evidence="1">
    <location>
        <begin position="1"/>
        <end position="12"/>
    </location>
</feature>